<evidence type="ECO:0000313" key="1">
    <source>
        <dbReference type="EMBL" id="BAG33750.1"/>
    </source>
</evidence>
<gene>
    <name evidence="1" type="ordered locus">PGN_1231</name>
</gene>
<dbReference type="Proteomes" id="UP000008842">
    <property type="component" value="Chromosome"/>
</dbReference>
<organism evidence="1 2">
    <name type="scientific">Porphyromonas gingivalis (strain ATCC 33277 / DSM 20709 / CIP 103683 / JCM 12257 / NCTC 11834 / 2561)</name>
    <dbReference type="NCBI Taxonomy" id="431947"/>
    <lineage>
        <taxon>Bacteria</taxon>
        <taxon>Pseudomonadati</taxon>
        <taxon>Bacteroidota</taxon>
        <taxon>Bacteroidia</taxon>
        <taxon>Bacteroidales</taxon>
        <taxon>Porphyromonadaceae</taxon>
        <taxon>Porphyromonas</taxon>
    </lineage>
</organism>
<dbReference type="AlphaFoldDB" id="B2RK55"/>
<dbReference type="KEGG" id="pgn:PGN_1231"/>
<dbReference type="EMBL" id="AP009380">
    <property type="protein sequence ID" value="BAG33750.1"/>
    <property type="molecule type" value="Genomic_DNA"/>
</dbReference>
<dbReference type="HOGENOM" id="CLU_2619045_0_0_10"/>
<reference evidence="1 2" key="1">
    <citation type="journal article" date="2008" name="DNA Res.">
        <title>Determination of the genome sequence of Porphyromonas gingivalis strain ATCC 33277 and genomic comparison with strain W83 revealed extensive genome rearrangements in P. gingivalis.</title>
        <authorList>
            <person name="Naito M."/>
            <person name="Hirakawa H."/>
            <person name="Yamashita A."/>
            <person name="Ohara N."/>
            <person name="Shoji M."/>
            <person name="Yukitake H."/>
            <person name="Nakayama K."/>
            <person name="Toh H."/>
            <person name="Yoshimura F."/>
            <person name="Kuhara S."/>
            <person name="Hattori M."/>
            <person name="Hayashi T."/>
            <person name="Nakayama K."/>
        </authorList>
    </citation>
    <scope>NUCLEOTIDE SEQUENCE [LARGE SCALE GENOMIC DNA]</scope>
    <source>
        <strain evidence="2">ATCC 33277 / DSM 20709 / CIP 103683 / JCM 12257 / NCTC 11834 / 2561</strain>
    </source>
</reference>
<protein>
    <submittedName>
        <fullName evidence="1">Uncharacterized protein</fullName>
    </submittedName>
</protein>
<name>B2RK55_PORG3</name>
<accession>B2RK55</accession>
<proteinExistence type="predicted"/>
<sequence>MFMDETKIVAFSFTEPIRRSIRPLYFAEKLLTKKTVLRTIATQPNTLTTISKVRAESRTRTGDLFITNELLYQLSYFGSL</sequence>
<dbReference type="AntiFam" id="ANF00012">
    <property type="entry name" value="tRNA translation"/>
</dbReference>
<evidence type="ECO:0000313" key="2">
    <source>
        <dbReference type="Proteomes" id="UP000008842"/>
    </source>
</evidence>